<dbReference type="RefSeq" id="WP_327606548.1">
    <property type="nucleotide sequence ID" value="NZ_JARZFX010000002.1"/>
</dbReference>
<sequence length="44" mass="5356">MSKNLLSTSEMRLRLVDLEYKGVTEQEFKSKVKKMYIEEYVYFT</sequence>
<dbReference type="Proteomes" id="UP001335737">
    <property type="component" value="Unassembled WGS sequence"/>
</dbReference>
<name>A0ABU6KCC9_9BACI</name>
<organism evidence="1 2">
    <name type="scientific">Virgibacillus tibetensis</name>
    <dbReference type="NCBI Taxonomy" id="3042313"/>
    <lineage>
        <taxon>Bacteria</taxon>
        <taxon>Bacillati</taxon>
        <taxon>Bacillota</taxon>
        <taxon>Bacilli</taxon>
        <taxon>Bacillales</taxon>
        <taxon>Bacillaceae</taxon>
        <taxon>Virgibacillus</taxon>
    </lineage>
</organism>
<evidence type="ECO:0000313" key="1">
    <source>
        <dbReference type="EMBL" id="MEC5422977.1"/>
    </source>
</evidence>
<proteinExistence type="predicted"/>
<comment type="caution">
    <text evidence="1">The sequence shown here is derived from an EMBL/GenBank/DDBJ whole genome shotgun (WGS) entry which is preliminary data.</text>
</comment>
<gene>
    <name evidence="1" type="ORF">QGM71_05625</name>
</gene>
<evidence type="ECO:0000313" key="2">
    <source>
        <dbReference type="Proteomes" id="UP001335737"/>
    </source>
</evidence>
<accession>A0ABU6KCC9</accession>
<keyword evidence="2" id="KW-1185">Reference proteome</keyword>
<reference evidence="1 2" key="1">
    <citation type="journal article" date="2024" name="Int. J. Syst. Evol. Microbiol.">
        <title>Virgibacillus tibetensis sp. nov., isolated from salt lake on the Tibetan Plateau of China.</title>
        <authorList>
            <person name="Phurbu D."/>
            <person name="Liu Z.-X."/>
            <person name="Wang R."/>
            <person name="Zheng Y.-Y."/>
            <person name="Liu H.-C."/>
            <person name="Zhou Y.-G."/>
            <person name="Yu Y.-J."/>
            <person name="Li A.-H."/>
        </authorList>
    </citation>
    <scope>NUCLEOTIDE SEQUENCE [LARGE SCALE GENOMIC DNA]</scope>
    <source>
        <strain evidence="1 2">C22-A2</strain>
    </source>
</reference>
<dbReference type="EMBL" id="JARZFX010000002">
    <property type="protein sequence ID" value="MEC5422977.1"/>
    <property type="molecule type" value="Genomic_DNA"/>
</dbReference>
<evidence type="ECO:0008006" key="3">
    <source>
        <dbReference type="Google" id="ProtNLM"/>
    </source>
</evidence>
<protein>
    <recommendedName>
        <fullName evidence="3">Fur-regulated basic protein FbpA</fullName>
    </recommendedName>
</protein>